<feature type="chain" id="PRO_5012273561" description="RlpA-like protein double-psi beta-barrel domain-containing protein" evidence="3">
    <location>
        <begin position="19"/>
        <end position="258"/>
    </location>
</feature>
<evidence type="ECO:0000313" key="6">
    <source>
        <dbReference type="Proteomes" id="UP000184267"/>
    </source>
</evidence>
<dbReference type="InterPro" id="IPR009009">
    <property type="entry name" value="RlpA-like_DPBB"/>
</dbReference>
<evidence type="ECO:0000313" key="5">
    <source>
        <dbReference type="EMBL" id="OJT03036.1"/>
    </source>
</evidence>
<dbReference type="CDD" id="cd22191">
    <property type="entry name" value="DPBB_RlpA_EXP_N-like"/>
    <property type="match status" value="1"/>
</dbReference>
<keyword evidence="6" id="KW-1185">Reference proteome</keyword>
<dbReference type="InterPro" id="IPR036908">
    <property type="entry name" value="RlpA-like_sf"/>
</dbReference>
<dbReference type="Pfam" id="PF03330">
    <property type="entry name" value="DPBB_1"/>
    <property type="match status" value="1"/>
</dbReference>
<dbReference type="AlphaFoldDB" id="A0A1M2V6D1"/>
<evidence type="ECO:0000256" key="2">
    <source>
        <dbReference type="SAM" id="MobiDB-lite"/>
    </source>
</evidence>
<evidence type="ECO:0000259" key="4">
    <source>
        <dbReference type="Pfam" id="PF03330"/>
    </source>
</evidence>
<sequence>MFFSKTLVVLSVALSALASPHAARGIHHRDVAHRAAMPIAQPEPVVAPIRKRADSKRCKVRSSTAASSTAAATTSLVAPLNVESSAAPATTATPTTEAAPTTTKAAETTTQAAPTTTKAATTTKHTTTQAAATTSAASSSGGSDVANFLAGTNVGQATFYATGLTACGITNKDTDYIAAVSHLLFDTYPGYNGVNPNSNPLCNRKVKATYQGKSVTVAITDRCTGCALTDLDFSPSAFDQLASEDLGRLSGMTWVWAD</sequence>
<dbReference type="SUPFAM" id="SSF50685">
    <property type="entry name" value="Barwin-like endoglucanases"/>
    <property type="match status" value="1"/>
</dbReference>
<dbReference type="Gene3D" id="2.40.40.10">
    <property type="entry name" value="RlpA-like domain"/>
    <property type="match status" value="1"/>
</dbReference>
<protein>
    <recommendedName>
        <fullName evidence="4">RlpA-like protein double-psi beta-barrel domain-containing protein</fullName>
    </recommendedName>
</protein>
<dbReference type="OrthoDB" id="623670at2759"/>
<comment type="caution">
    <text evidence="5">The sequence shown here is derived from an EMBL/GenBank/DDBJ whole genome shotgun (WGS) entry which is preliminary data.</text>
</comment>
<evidence type="ECO:0000256" key="3">
    <source>
        <dbReference type="SAM" id="SignalP"/>
    </source>
</evidence>
<feature type="domain" description="RlpA-like protein double-psi beta-barrel" evidence="4">
    <location>
        <begin position="154"/>
        <end position="247"/>
    </location>
</feature>
<dbReference type="OMA" id="WETVTDI"/>
<feature type="compositionally biased region" description="Low complexity" evidence="2">
    <location>
        <begin position="85"/>
        <end position="140"/>
    </location>
</feature>
<gene>
    <name evidence="5" type="ORF">TRAPUB_6379</name>
</gene>
<dbReference type="PANTHER" id="PTHR31836:SF28">
    <property type="entry name" value="SRCR DOMAIN-CONTAINING PROTEIN-RELATED"/>
    <property type="match status" value="1"/>
</dbReference>
<organism evidence="5 6">
    <name type="scientific">Trametes pubescens</name>
    <name type="common">White-rot fungus</name>
    <dbReference type="NCBI Taxonomy" id="154538"/>
    <lineage>
        <taxon>Eukaryota</taxon>
        <taxon>Fungi</taxon>
        <taxon>Dikarya</taxon>
        <taxon>Basidiomycota</taxon>
        <taxon>Agaricomycotina</taxon>
        <taxon>Agaricomycetes</taxon>
        <taxon>Polyporales</taxon>
        <taxon>Polyporaceae</taxon>
        <taxon>Trametes</taxon>
    </lineage>
</organism>
<dbReference type="STRING" id="154538.A0A1M2V6D1"/>
<feature type="signal peptide" evidence="3">
    <location>
        <begin position="1"/>
        <end position="18"/>
    </location>
</feature>
<dbReference type="InterPro" id="IPR051477">
    <property type="entry name" value="Expansin_CellWall"/>
</dbReference>
<evidence type="ECO:0000256" key="1">
    <source>
        <dbReference type="ARBA" id="ARBA00022729"/>
    </source>
</evidence>
<dbReference type="PANTHER" id="PTHR31836">
    <property type="match status" value="1"/>
</dbReference>
<accession>A0A1M2V6D1</accession>
<proteinExistence type="predicted"/>
<dbReference type="EMBL" id="MNAD01001636">
    <property type="protein sequence ID" value="OJT03036.1"/>
    <property type="molecule type" value="Genomic_DNA"/>
</dbReference>
<reference evidence="5 6" key="1">
    <citation type="submission" date="2016-10" db="EMBL/GenBank/DDBJ databases">
        <title>Genome sequence of the basidiomycete white-rot fungus Trametes pubescens.</title>
        <authorList>
            <person name="Makela M.R."/>
            <person name="Granchi Z."/>
            <person name="Peng M."/>
            <person name="De Vries R.P."/>
            <person name="Grigoriev I."/>
            <person name="Riley R."/>
            <person name="Hilden K."/>
        </authorList>
    </citation>
    <scope>NUCLEOTIDE SEQUENCE [LARGE SCALE GENOMIC DNA]</scope>
    <source>
        <strain evidence="5 6">FBCC735</strain>
    </source>
</reference>
<dbReference type="Proteomes" id="UP000184267">
    <property type="component" value="Unassembled WGS sequence"/>
</dbReference>
<feature type="region of interest" description="Disordered" evidence="2">
    <location>
        <begin position="85"/>
        <end position="142"/>
    </location>
</feature>
<name>A0A1M2V6D1_TRAPU</name>
<keyword evidence="1 3" id="KW-0732">Signal</keyword>